<dbReference type="Proteomes" id="UP000235965">
    <property type="component" value="Unassembled WGS sequence"/>
</dbReference>
<protein>
    <submittedName>
        <fullName evidence="2">Uncharacterized protein</fullName>
    </submittedName>
</protein>
<feature type="compositionally biased region" description="Basic residues" evidence="1">
    <location>
        <begin position="164"/>
        <end position="175"/>
    </location>
</feature>
<feature type="compositionally biased region" description="Low complexity" evidence="1">
    <location>
        <begin position="125"/>
        <end position="142"/>
    </location>
</feature>
<dbReference type="AlphaFoldDB" id="A0A2J7PIT5"/>
<accession>A0A2J7PIT5</accession>
<evidence type="ECO:0000313" key="2">
    <source>
        <dbReference type="EMBL" id="PNF16247.1"/>
    </source>
</evidence>
<dbReference type="OrthoDB" id="6764494at2759"/>
<name>A0A2J7PIT5_9NEOP</name>
<dbReference type="InParanoid" id="A0A2J7PIT5"/>
<evidence type="ECO:0000256" key="1">
    <source>
        <dbReference type="SAM" id="MobiDB-lite"/>
    </source>
</evidence>
<reference evidence="2 3" key="1">
    <citation type="submission" date="2017-12" db="EMBL/GenBank/DDBJ databases">
        <title>Hemimetabolous genomes reveal molecular basis of termite eusociality.</title>
        <authorList>
            <person name="Harrison M.C."/>
            <person name="Jongepier E."/>
            <person name="Robertson H.M."/>
            <person name="Arning N."/>
            <person name="Bitard-Feildel T."/>
            <person name="Chao H."/>
            <person name="Childers C.P."/>
            <person name="Dinh H."/>
            <person name="Doddapaneni H."/>
            <person name="Dugan S."/>
            <person name="Gowin J."/>
            <person name="Greiner C."/>
            <person name="Han Y."/>
            <person name="Hu H."/>
            <person name="Hughes D.S.T."/>
            <person name="Huylmans A.-K."/>
            <person name="Kemena C."/>
            <person name="Kremer L.P.M."/>
            <person name="Lee S.L."/>
            <person name="Lopez-Ezquerra A."/>
            <person name="Mallet L."/>
            <person name="Monroy-Kuhn J.M."/>
            <person name="Moser A."/>
            <person name="Murali S.C."/>
            <person name="Muzny D.M."/>
            <person name="Otani S."/>
            <person name="Piulachs M.-D."/>
            <person name="Poelchau M."/>
            <person name="Qu J."/>
            <person name="Schaub F."/>
            <person name="Wada-Katsumata A."/>
            <person name="Worley K.C."/>
            <person name="Xie Q."/>
            <person name="Ylla G."/>
            <person name="Poulsen M."/>
            <person name="Gibbs R.A."/>
            <person name="Schal C."/>
            <person name="Richards S."/>
            <person name="Belles X."/>
            <person name="Korb J."/>
            <person name="Bornberg-Bauer E."/>
        </authorList>
    </citation>
    <scope>NUCLEOTIDE SEQUENCE [LARGE SCALE GENOMIC DNA]</scope>
    <source>
        <tissue evidence="2">Whole body</tissue>
    </source>
</reference>
<sequence length="212" mass="25194">MSRQWVETVSVNLQDYDAFKREFLRVWWSQSKQALMRCSLYQGKYNRNSNLSLSGYFLKHATMASYLDPRPSHVEIIEALRYHYPVGVQRAMLSNQLQTVEATLELLRRVEVMEASEGFHRPHQPHQQPQQQNQNVQRQNQQTGQNDRRVQTQNHVRQVQYAPHRNRYHGNRWHNRNQQDRARENDSSGSTRLNPNAPSYQESREQGQHSEN</sequence>
<feature type="compositionally biased region" description="Basic and acidic residues" evidence="1">
    <location>
        <begin position="177"/>
        <end position="186"/>
    </location>
</feature>
<feature type="region of interest" description="Disordered" evidence="1">
    <location>
        <begin position="117"/>
        <end position="212"/>
    </location>
</feature>
<gene>
    <name evidence="2" type="ORF">B7P43_G14570</name>
</gene>
<feature type="compositionally biased region" description="Polar residues" evidence="1">
    <location>
        <begin position="187"/>
        <end position="201"/>
    </location>
</feature>
<dbReference type="EMBL" id="NEVH01024959">
    <property type="protein sequence ID" value="PNF16247.1"/>
    <property type="molecule type" value="Genomic_DNA"/>
</dbReference>
<organism evidence="2 3">
    <name type="scientific">Cryptotermes secundus</name>
    <dbReference type="NCBI Taxonomy" id="105785"/>
    <lineage>
        <taxon>Eukaryota</taxon>
        <taxon>Metazoa</taxon>
        <taxon>Ecdysozoa</taxon>
        <taxon>Arthropoda</taxon>
        <taxon>Hexapoda</taxon>
        <taxon>Insecta</taxon>
        <taxon>Pterygota</taxon>
        <taxon>Neoptera</taxon>
        <taxon>Polyneoptera</taxon>
        <taxon>Dictyoptera</taxon>
        <taxon>Blattodea</taxon>
        <taxon>Blattoidea</taxon>
        <taxon>Termitoidae</taxon>
        <taxon>Kalotermitidae</taxon>
        <taxon>Cryptotermitinae</taxon>
        <taxon>Cryptotermes</taxon>
    </lineage>
</organism>
<feature type="compositionally biased region" description="Basic and acidic residues" evidence="1">
    <location>
        <begin position="202"/>
        <end position="212"/>
    </location>
</feature>
<proteinExistence type="predicted"/>
<comment type="caution">
    <text evidence="2">The sequence shown here is derived from an EMBL/GenBank/DDBJ whole genome shotgun (WGS) entry which is preliminary data.</text>
</comment>
<evidence type="ECO:0000313" key="3">
    <source>
        <dbReference type="Proteomes" id="UP000235965"/>
    </source>
</evidence>
<dbReference type="STRING" id="105785.A0A2J7PIT5"/>
<keyword evidence="3" id="KW-1185">Reference proteome</keyword>